<protein>
    <submittedName>
        <fullName evidence="7">JAB domain-containing protein</fullName>
    </submittedName>
</protein>
<evidence type="ECO:0000256" key="3">
    <source>
        <dbReference type="ARBA" id="ARBA00022801"/>
    </source>
</evidence>
<keyword evidence="5" id="KW-0482">Metalloprotease</keyword>
<sequence>MNAYSAVEQRVVDQLRLFLREEAPAVYERCGRSLLQLSSVARESSHPTYRLLAAGLNLATEALAEPMRSAPVFESPSRVMDYLKLHFAGQGHESFVVLYLDTQLHLIALQELFRGTLAHTSVHSREVLRELLAHGAAAVILSHNHPSGLAEPSGADELLTRTLVEALKYIDVRVIDHIIVAGNNTCSMAERGLV</sequence>
<dbReference type="Proteomes" id="UP001365846">
    <property type="component" value="Unassembled WGS sequence"/>
</dbReference>
<dbReference type="PROSITE" id="PS01302">
    <property type="entry name" value="UPF0758"/>
    <property type="match status" value="1"/>
</dbReference>
<evidence type="ECO:0000256" key="1">
    <source>
        <dbReference type="ARBA" id="ARBA00022670"/>
    </source>
</evidence>
<dbReference type="Gene3D" id="3.40.140.10">
    <property type="entry name" value="Cytidine Deaminase, domain 2"/>
    <property type="match status" value="1"/>
</dbReference>
<evidence type="ECO:0000259" key="6">
    <source>
        <dbReference type="PROSITE" id="PS50249"/>
    </source>
</evidence>
<evidence type="ECO:0000313" key="7">
    <source>
        <dbReference type="EMBL" id="MEJ8816206.1"/>
    </source>
</evidence>
<keyword evidence="2" id="KW-0479">Metal-binding</keyword>
<evidence type="ECO:0000256" key="5">
    <source>
        <dbReference type="ARBA" id="ARBA00023049"/>
    </source>
</evidence>
<dbReference type="InterPro" id="IPR001405">
    <property type="entry name" value="UPF0758"/>
</dbReference>
<dbReference type="Pfam" id="PF04002">
    <property type="entry name" value="RadC"/>
    <property type="match status" value="1"/>
</dbReference>
<dbReference type="CDD" id="cd08071">
    <property type="entry name" value="MPN_DUF2466"/>
    <property type="match status" value="1"/>
</dbReference>
<organism evidence="7 8">
    <name type="scientific">Variovorax ureilyticus</name>
    <dbReference type="NCBI Taxonomy" id="1836198"/>
    <lineage>
        <taxon>Bacteria</taxon>
        <taxon>Pseudomonadati</taxon>
        <taxon>Pseudomonadota</taxon>
        <taxon>Betaproteobacteria</taxon>
        <taxon>Burkholderiales</taxon>
        <taxon>Comamonadaceae</taxon>
        <taxon>Variovorax</taxon>
    </lineage>
</organism>
<keyword evidence="1" id="KW-0645">Protease</keyword>
<dbReference type="RefSeq" id="WP_340361397.1">
    <property type="nucleotide sequence ID" value="NZ_JBBKZU010000036.1"/>
</dbReference>
<dbReference type="InterPro" id="IPR037518">
    <property type="entry name" value="MPN"/>
</dbReference>
<dbReference type="PROSITE" id="PS50249">
    <property type="entry name" value="MPN"/>
    <property type="match status" value="1"/>
</dbReference>
<accession>A0ABU8VRR7</accession>
<dbReference type="EMBL" id="JBBKZU010000036">
    <property type="protein sequence ID" value="MEJ8816206.1"/>
    <property type="molecule type" value="Genomic_DNA"/>
</dbReference>
<dbReference type="PANTHER" id="PTHR30471">
    <property type="entry name" value="DNA REPAIR PROTEIN RADC"/>
    <property type="match status" value="1"/>
</dbReference>
<gene>
    <name evidence="7" type="ORF">WKW77_34520</name>
</gene>
<reference evidence="7 8" key="1">
    <citation type="submission" date="2024-03" db="EMBL/GenBank/DDBJ databases">
        <title>Novel species of the genus Variovorax.</title>
        <authorList>
            <person name="Liu Q."/>
            <person name="Xin Y.-H."/>
        </authorList>
    </citation>
    <scope>NUCLEOTIDE SEQUENCE [LARGE SCALE GENOMIC DNA]</scope>
    <source>
        <strain evidence="7 8">KACC 18899</strain>
    </source>
</reference>
<feature type="domain" description="MPN" evidence="6">
    <location>
        <begin position="72"/>
        <end position="194"/>
    </location>
</feature>
<evidence type="ECO:0000256" key="2">
    <source>
        <dbReference type="ARBA" id="ARBA00022723"/>
    </source>
</evidence>
<dbReference type="PANTHER" id="PTHR30471:SF3">
    <property type="entry name" value="UPF0758 PROTEIN YEES-RELATED"/>
    <property type="match status" value="1"/>
</dbReference>
<comment type="caution">
    <text evidence="7">The sequence shown here is derived from an EMBL/GenBank/DDBJ whole genome shotgun (WGS) entry which is preliminary data.</text>
</comment>
<keyword evidence="3" id="KW-0378">Hydrolase</keyword>
<keyword evidence="8" id="KW-1185">Reference proteome</keyword>
<name>A0ABU8VRR7_9BURK</name>
<evidence type="ECO:0000313" key="8">
    <source>
        <dbReference type="Proteomes" id="UP001365846"/>
    </source>
</evidence>
<proteinExistence type="predicted"/>
<dbReference type="InterPro" id="IPR025657">
    <property type="entry name" value="RadC_JAB"/>
</dbReference>
<keyword evidence="4" id="KW-0862">Zinc</keyword>
<evidence type="ECO:0000256" key="4">
    <source>
        <dbReference type="ARBA" id="ARBA00022833"/>
    </source>
</evidence>
<dbReference type="InterPro" id="IPR020891">
    <property type="entry name" value="UPF0758_CS"/>
</dbReference>